<evidence type="ECO:0000259" key="7">
    <source>
        <dbReference type="Pfam" id="PF05425"/>
    </source>
</evidence>
<dbReference type="RefSeq" id="WP_015772691.1">
    <property type="nucleotide sequence ID" value="NC_013174.1"/>
</dbReference>
<dbReference type="PANTHER" id="PTHR34820:SF4">
    <property type="entry name" value="INNER MEMBRANE PROTEIN YEBZ"/>
    <property type="match status" value="1"/>
</dbReference>
<gene>
    <name evidence="8" type="ordered locus">Jden_2448</name>
</gene>
<comment type="subcellular location">
    <subcellularLocation>
        <location evidence="1">Cell membrane</location>
        <topology evidence="1">Multi-pass membrane protein</topology>
    </subcellularLocation>
</comment>
<protein>
    <submittedName>
        <fullName evidence="8">Copper resistance D domain protein</fullName>
    </submittedName>
</protein>
<feature type="transmembrane region" description="Helical" evidence="6">
    <location>
        <begin position="451"/>
        <end position="475"/>
    </location>
</feature>
<dbReference type="GO" id="GO:0005886">
    <property type="term" value="C:plasma membrane"/>
    <property type="evidence" value="ECO:0007669"/>
    <property type="project" value="UniProtKB-SubCell"/>
</dbReference>
<evidence type="ECO:0000256" key="2">
    <source>
        <dbReference type="ARBA" id="ARBA00022475"/>
    </source>
</evidence>
<dbReference type="InterPro" id="IPR019108">
    <property type="entry name" value="Caa3_assmbl_CtaG-rel"/>
</dbReference>
<feature type="transmembrane region" description="Helical" evidence="6">
    <location>
        <begin position="176"/>
        <end position="198"/>
    </location>
</feature>
<evidence type="ECO:0000256" key="1">
    <source>
        <dbReference type="ARBA" id="ARBA00004651"/>
    </source>
</evidence>
<feature type="domain" description="Copper resistance protein D" evidence="7">
    <location>
        <begin position="243"/>
        <end position="342"/>
    </location>
</feature>
<dbReference type="KEGG" id="jde:Jden_2448"/>
<feature type="transmembrane region" description="Helical" evidence="6">
    <location>
        <begin position="321"/>
        <end position="344"/>
    </location>
</feature>
<name>C7R332_JONDD</name>
<dbReference type="Pfam" id="PF09678">
    <property type="entry name" value="Caa3_CtaG"/>
    <property type="match status" value="1"/>
</dbReference>
<dbReference type="STRING" id="471856.Jden_2448"/>
<evidence type="ECO:0000256" key="5">
    <source>
        <dbReference type="ARBA" id="ARBA00023136"/>
    </source>
</evidence>
<dbReference type="eggNOG" id="COG1276">
    <property type="taxonomic scope" value="Bacteria"/>
</dbReference>
<evidence type="ECO:0000313" key="8">
    <source>
        <dbReference type="EMBL" id="ACV10080.1"/>
    </source>
</evidence>
<feature type="transmembrane region" description="Helical" evidence="6">
    <location>
        <begin position="385"/>
        <end position="402"/>
    </location>
</feature>
<proteinExistence type="predicted"/>
<dbReference type="GO" id="GO:0006825">
    <property type="term" value="P:copper ion transport"/>
    <property type="evidence" value="ECO:0007669"/>
    <property type="project" value="InterPro"/>
</dbReference>
<organism evidence="8 9">
    <name type="scientific">Jonesia denitrificans (strain ATCC 14870 / DSM 20603 / BCRC 15368 / CIP 55.134 / JCM 11481 / NBRC 15587 / NCTC 10816 / Prevot 55134)</name>
    <name type="common">Listeria denitrificans</name>
    <dbReference type="NCBI Taxonomy" id="471856"/>
    <lineage>
        <taxon>Bacteria</taxon>
        <taxon>Bacillati</taxon>
        <taxon>Actinomycetota</taxon>
        <taxon>Actinomycetes</taxon>
        <taxon>Micrococcales</taxon>
        <taxon>Jonesiaceae</taxon>
        <taxon>Jonesia</taxon>
    </lineage>
</organism>
<accession>C7R332</accession>
<dbReference type="OrthoDB" id="5241646at2"/>
<keyword evidence="2" id="KW-1003">Cell membrane</keyword>
<dbReference type="EMBL" id="CP001706">
    <property type="protein sequence ID" value="ACV10080.1"/>
    <property type="molecule type" value="Genomic_DNA"/>
</dbReference>
<dbReference type="Proteomes" id="UP000000628">
    <property type="component" value="Chromosome"/>
</dbReference>
<feature type="transmembrane region" description="Helical" evidence="6">
    <location>
        <begin position="251"/>
        <end position="269"/>
    </location>
</feature>
<dbReference type="AlphaFoldDB" id="C7R332"/>
<feature type="transmembrane region" description="Helical" evidence="6">
    <location>
        <begin position="100"/>
        <end position="122"/>
    </location>
</feature>
<feature type="transmembrane region" description="Helical" evidence="6">
    <location>
        <begin position="281"/>
        <end position="301"/>
    </location>
</feature>
<feature type="transmembrane region" description="Helical" evidence="6">
    <location>
        <begin position="414"/>
        <end position="431"/>
    </location>
</feature>
<evidence type="ECO:0000256" key="3">
    <source>
        <dbReference type="ARBA" id="ARBA00022692"/>
    </source>
</evidence>
<dbReference type="eggNOG" id="COG3336">
    <property type="taxonomic scope" value="Bacteria"/>
</dbReference>
<keyword evidence="5 6" id="KW-0472">Membrane</keyword>
<feature type="transmembrane region" description="Helical" evidence="6">
    <location>
        <begin position="531"/>
        <end position="554"/>
    </location>
</feature>
<sequence length="687" mass="74010">MVTPTPTRTTPLLLAGFTATILAALTAFVAAGAYTAAYAPRALLDPGPLVRWSVGGATLASELSMAVVLGALTLAVFVIPGAGHTGRTRPGAPTPDLYTTTITIAGWGAVVWTLSATARLLFQGANTVGTPLTDPAFGEQWVVYLTQIPSGQSHFAITLIAATMATALLMRPGPRVALALLGVGLVPLTLLSLMGHAAGTDNHELAVSAMFLHLIAVAIWVGALAVIALLYLSRPEREQWIATTVRRYSTIAGWCFALVAVSGLVNSIVRLGGFTALTSTYGVLIVVKVTLFLILGGFGAVHRTRIVSRMTAARAHIPVLFWRLAAAELVVMGAVSGISVALGASEPPVGDAPPTNPSPAYLLTGAELPPEPTTLRYLTQWRPDVLFAVACAAGLWVYLSWVIRLHKRGDTWPWLRTVSWTLGMFLMFWITSGGPAVYGKILFSAHMLMHMLMAMVVPIFLALAAPITLLMRAVPARTDHSRGPREWVSGIVHSRYGRFFSHPLVAAVNFAGSMILFYYTPLFELAITTHLGHILMVVHFTLVGYFFVNALVGIDPGPNRPGYPQRFLLLLATMAFHAFFGVSLMASDRLLVPDWFGNMGRAWGDPAIIDQQAGAGIAWGIGEIPTVALAMTVAIMWGLTDDRAARRRDRHVDEYGDSELDEYNAMLQRIAHRDAQHDTTTRQDPRT</sequence>
<feature type="transmembrane region" description="Helical" evidence="6">
    <location>
        <begin position="566"/>
        <end position="586"/>
    </location>
</feature>
<feature type="transmembrane region" description="Helical" evidence="6">
    <location>
        <begin position="57"/>
        <end position="79"/>
    </location>
</feature>
<feature type="transmembrane region" description="Helical" evidence="6">
    <location>
        <begin position="151"/>
        <end position="169"/>
    </location>
</feature>
<keyword evidence="4 6" id="KW-1133">Transmembrane helix</keyword>
<reference evidence="8 9" key="1">
    <citation type="journal article" date="2009" name="Stand. Genomic Sci.">
        <title>Complete genome sequence of Jonesia denitrificans type strain (Prevot 55134).</title>
        <authorList>
            <person name="Pukall R."/>
            <person name="Gehrich-Schroter G."/>
            <person name="Lapidus A."/>
            <person name="Nolan M."/>
            <person name="Glavina Del Rio T."/>
            <person name="Lucas S."/>
            <person name="Chen F."/>
            <person name="Tice H."/>
            <person name="Pitluck S."/>
            <person name="Cheng J.F."/>
            <person name="Copeland A."/>
            <person name="Saunders E."/>
            <person name="Brettin T."/>
            <person name="Detter J.C."/>
            <person name="Bruce D."/>
            <person name="Goodwin L."/>
            <person name="Pati A."/>
            <person name="Ivanova N."/>
            <person name="Mavromatis K."/>
            <person name="Ovchinnikova G."/>
            <person name="Chen A."/>
            <person name="Palaniappan K."/>
            <person name="Land M."/>
            <person name="Hauser L."/>
            <person name="Chang Y.J."/>
            <person name="Jeffries C.D."/>
            <person name="Chain P."/>
            <person name="Goker M."/>
            <person name="Bristow J."/>
            <person name="Eisen J.A."/>
            <person name="Markowitz V."/>
            <person name="Hugenholtz P."/>
            <person name="Kyrpides N.C."/>
            <person name="Klenk H.P."/>
            <person name="Han C."/>
        </authorList>
    </citation>
    <scope>NUCLEOTIDE SEQUENCE [LARGE SCALE GENOMIC DNA]</scope>
    <source>
        <strain evidence="9">ATCC 14870 / DSM 20603 / BCRC 15368 / CIP 55.134 / JCM 11481 / NBRC 15587 / NCTC 10816 / Prevot 55134</strain>
    </source>
</reference>
<dbReference type="HOGENOM" id="CLU_016803_0_0_11"/>
<feature type="transmembrane region" description="Helical" evidence="6">
    <location>
        <begin position="496"/>
        <end position="519"/>
    </location>
</feature>
<keyword evidence="3 6" id="KW-0812">Transmembrane</keyword>
<feature type="transmembrane region" description="Helical" evidence="6">
    <location>
        <begin position="210"/>
        <end position="231"/>
    </location>
</feature>
<dbReference type="InterPro" id="IPR032694">
    <property type="entry name" value="CopC/D"/>
</dbReference>
<evidence type="ECO:0000256" key="4">
    <source>
        <dbReference type="ARBA" id="ARBA00022989"/>
    </source>
</evidence>
<feature type="transmembrane region" description="Helical" evidence="6">
    <location>
        <begin position="617"/>
        <end position="640"/>
    </location>
</feature>
<keyword evidence="9" id="KW-1185">Reference proteome</keyword>
<dbReference type="PANTHER" id="PTHR34820">
    <property type="entry name" value="INNER MEMBRANE PROTEIN YEBZ"/>
    <property type="match status" value="1"/>
</dbReference>
<evidence type="ECO:0000313" key="9">
    <source>
        <dbReference type="Proteomes" id="UP000000628"/>
    </source>
</evidence>
<evidence type="ECO:0000256" key="6">
    <source>
        <dbReference type="SAM" id="Phobius"/>
    </source>
</evidence>
<dbReference type="Pfam" id="PF05425">
    <property type="entry name" value="CopD"/>
    <property type="match status" value="1"/>
</dbReference>
<feature type="transmembrane region" description="Helical" evidence="6">
    <location>
        <begin position="12"/>
        <end position="37"/>
    </location>
</feature>
<dbReference type="InterPro" id="IPR008457">
    <property type="entry name" value="Cu-R_CopD_dom"/>
</dbReference>